<proteinExistence type="inferred from homology"/>
<dbReference type="Pfam" id="PF00561">
    <property type="entry name" value="Abhydrolase_1"/>
    <property type="match status" value="1"/>
</dbReference>
<dbReference type="EMBL" id="OW152830">
    <property type="protein sequence ID" value="CAH2048335.1"/>
    <property type="molecule type" value="Genomic_DNA"/>
</dbReference>
<dbReference type="Proteomes" id="UP000837857">
    <property type="component" value="Chromosome 18"/>
</dbReference>
<evidence type="ECO:0000313" key="8">
    <source>
        <dbReference type="Proteomes" id="UP000837857"/>
    </source>
</evidence>
<evidence type="ECO:0000256" key="1">
    <source>
        <dbReference type="ARBA" id="ARBA00010701"/>
    </source>
</evidence>
<comment type="similarity">
    <text evidence="1">Belongs to the AB hydrolase superfamily. Lipase family.</text>
</comment>
<dbReference type="PANTHER" id="PTHR11005">
    <property type="entry name" value="LYSOSOMAL ACID LIPASE-RELATED"/>
    <property type="match status" value="1"/>
</dbReference>
<dbReference type="InterPro" id="IPR029058">
    <property type="entry name" value="AB_hydrolase_fold"/>
</dbReference>
<evidence type="ECO:0000256" key="4">
    <source>
        <dbReference type="ARBA" id="ARBA00023098"/>
    </source>
</evidence>
<dbReference type="InterPro" id="IPR025483">
    <property type="entry name" value="Lipase_euk"/>
</dbReference>
<name>A0ABN8I3K4_9NEOP</name>
<dbReference type="Gene3D" id="3.40.50.1820">
    <property type="entry name" value="alpha/beta hydrolase"/>
    <property type="match status" value="1"/>
</dbReference>
<evidence type="ECO:0000256" key="3">
    <source>
        <dbReference type="ARBA" id="ARBA00022963"/>
    </source>
</evidence>
<keyword evidence="8" id="KW-1185">Reference proteome</keyword>
<evidence type="ECO:0000313" key="7">
    <source>
        <dbReference type="EMBL" id="CAH2048335.1"/>
    </source>
</evidence>
<reference evidence="7" key="1">
    <citation type="submission" date="2022-03" db="EMBL/GenBank/DDBJ databases">
        <authorList>
            <person name="Martin H S."/>
        </authorList>
    </citation>
    <scope>NUCLEOTIDE SEQUENCE</scope>
</reference>
<evidence type="ECO:0000256" key="2">
    <source>
        <dbReference type="ARBA" id="ARBA00022729"/>
    </source>
</evidence>
<keyword evidence="4" id="KW-0443">Lipid metabolism</keyword>
<evidence type="ECO:0000256" key="5">
    <source>
        <dbReference type="ARBA" id="ARBA00023180"/>
    </source>
</evidence>
<evidence type="ECO:0000259" key="6">
    <source>
        <dbReference type="Pfam" id="PF00561"/>
    </source>
</evidence>
<keyword evidence="2" id="KW-0732">Signal</keyword>
<sequence length="386" mass="43830">MEIRPVLAVIIFVYSREGNAWGLSEDGRLDFVELAEKYDRDVEEFEVLTEDGYKLKLFRLPGGRRGPLLLMHGVFDSADTWIIRGNTSLAITLVDRGHDVWAGNCRGNKYGRSHVRLDPDVDEEFWEFSFEEFGYYDLPAIIDSVLNHTAAGSVTAIGHSQGNTIFYVLAATRPEYNEKVNLMIALSPICFLQNVPPPLKTIIELSPSLNELAEFLNLREMLGENSALTAKWRTLCPKPLIGYKICIQAILFLLTGDDEDELEPDFVPTVVGHFPTGTSEKNLYHFGQVASGRKFARYDYGAKVNFAIYNRSTPPEYDLSAVRFKVALLVGANDKLSTPDDVAILRQKLPNVVYYLLIPRRKMNHPDFIWGRHIEDYLLPYLFDLI</sequence>
<dbReference type="InterPro" id="IPR000073">
    <property type="entry name" value="AB_hydrolase_1"/>
</dbReference>
<feature type="domain" description="AB hydrolase-1" evidence="6">
    <location>
        <begin position="67"/>
        <end position="357"/>
    </location>
</feature>
<feature type="non-terminal residue" evidence="7">
    <location>
        <position position="386"/>
    </location>
</feature>
<gene>
    <name evidence="7" type="ORF">IPOD504_LOCUS6011</name>
</gene>
<protein>
    <recommendedName>
        <fullName evidence="6">AB hydrolase-1 domain-containing protein</fullName>
    </recommendedName>
</protein>
<dbReference type="SUPFAM" id="SSF53474">
    <property type="entry name" value="alpha/beta-Hydrolases"/>
    <property type="match status" value="1"/>
</dbReference>
<keyword evidence="5" id="KW-0325">Glycoprotein</keyword>
<keyword evidence="3" id="KW-0442">Lipid degradation</keyword>
<accession>A0ABN8I3K4</accession>
<dbReference type="PIRSF" id="PIRSF000862">
    <property type="entry name" value="Steryl_ester_lip"/>
    <property type="match status" value="1"/>
</dbReference>
<organism evidence="7 8">
    <name type="scientific">Iphiclides podalirius</name>
    <name type="common">scarce swallowtail</name>
    <dbReference type="NCBI Taxonomy" id="110791"/>
    <lineage>
        <taxon>Eukaryota</taxon>
        <taxon>Metazoa</taxon>
        <taxon>Ecdysozoa</taxon>
        <taxon>Arthropoda</taxon>
        <taxon>Hexapoda</taxon>
        <taxon>Insecta</taxon>
        <taxon>Pterygota</taxon>
        <taxon>Neoptera</taxon>
        <taxon>Endopterygota</taxon>
        <taxon>Lepidoptera</taxon>
        <taxon>Glossata</taxon>
        <taxon>Ditrysia</taxon>
        <taxon>Papilionoidea</taxon>
        <taxon>Papilionidae</taxon>
        <taxon>Papilioninae</taxon>
        <taxon>Iphiclides</taxon>
    </lineage>
</organism>